<accession>A0A8E8GQT6</accession>
<reference evidence="2" key="1">
    <citation type="submission" date="2021-04" db="EMBL/GenBank/DDBJ databases">
        <title>Mitogenome analysis reveals the evolution and host adaptation in Rhizoctonia solani.</title>
        <authorList>
            <person name="Zheng A."/>
            <person name="Lin R."/>
            <person name="Xia Y."/>
            <person name="Zhang D."/>
            <person name="Xiang X."/>
            <person name="Niu X."/>
            <person name="Liu Y."/>
            <person name="Jiang L."/>
            <person name="Wang X."/>
        </authorList>
    </citation>
    <scope>NUCLEOTIDE SEQUENCE</scope>
    <source>
        <strain evidence="2">AG1-IA</strain>
    </source>
</reference>
<keyword evidence="2" id="KW-0255">Endonuclease</keyword>
<dbReference type="PANTHER" id="PTHR47539">
    <property type="entry name" value="PENTATRICOPEPTIDE REPEAT-CONTAINING PROTEIN OTP51, CHLOROPLASTIC"/>
    <property type="match status" value="1"/>
</dbReference>
<keyword evidence="2" id="KW-0496">Mitochondrion</keyword>
<protein>
    <submittedName>
        <fullName evidence="2">LAGLIDADG homing endonuclease</fullName>
    </submittedName>
</protein>
<feature type="domain" description="Homing endonuclease LAGLIDADG" evidence="1">
    <location>
        <begin position="72"/>
        <end position="239"/>
    </location>
</feature>
<dbReference type="InterPro" id="IPR052500">
    <property type="entry name" value="Chloro/Mito_RNA_Process"/>
</dbReference>
<dbReference type="GO" id="GO:0004519">
    <property type="term" value="F:endonuclease activity"/>
    <property type="evidence" value="ECO:0007669"/>
    <property type="project" value="UniProtKB-KW"/>
</dbReference>
<organism evidence="2">
    <name type="scientific">Rhizoctonia solani</name>
    <dbReference type="NCBI Taxonomy" id="456999"/>
    <lineage>
        <taxon>Eukaryota</taxon>
        <taxon>Fungi</taxon>
        <taxon>Dikarya</taxon>
        <taxon>Basidiomycota</taxon>
        <taxon>Agaricomycotina</taxon>
        <taxon>Agaricomycetes</taxon>
        <taxon>Cantharellales</taxon>
        <taxon>Ceratobasidiaceae</taxon>
        <taxon>Rhizoctonia</taxon>
    </lineage>
</organism>
<geneLocation type="mitochondrion" evidence="2"/>
<keyword evidence="2" id="KW-0540">Nuclease</keyword>
<dbReference type="InterPro" id="IPR004860">
    <property type="entry name" value="LAGLIDADG_dom"/>
</dbReference>
<dbReference type="GO" id="GO:0045292">
    <property type="term" value="P:mRNA cis splicing, via spliceosome"/>
    <property type="evidence" value="ECO:0007669"/>
    <property type="project" value="TreeGrafter"/>
</dbReference>
<keyword evidence="2" id="KW-0378">Hydrolase</keyword>
<evidence type="ECO:0000313" key="2">
    <source>
        <dbReference type="EMBL" id="QWC53681.1"/>
    </source>
</evidence>
<sequence>MGILSIVFLHTAALNVNVVIFSQLDLVWESLVSIFNETSINLLLLSSLPLIKPQRLTKKEQEAFSLSTDLKEIFVGLLLGDLLGRFRYGKARFVFKQGLIHEDYLRHLHEIFKDYCPSAPKITNSLPHYKTGKIYSSILFSTYTLPCFNELYNLFYISGKKVIPSIIGELLTPMSLAYWICDDGSWNKTCKYVVLCTDSFTLEEVECLIEVLNKKFNLKCYKCRQGISYRIIIPSYSIPVLQDLLAAHMPSMMRHKIGL</sequence>
<name>A0A8E8GQT6_9AGAM</name>
<dbReference type="GO" id="GO:0000373">
    <property type="term" value="P:Group II intron splicing"/>
    <property type="evidence" value="ECO:0007669"/>
    <property type="project" value="TreeGrafter"/>
</dbReference>
<dbReference type="Pfam" id="PF03161">
    <property type="entry name" value="LAGLIDADG_2"/>
    <property type="match status" value="1"/>
</dbReference>
<dbReference type="PANTHER" id="PTHR47539:SF1">
    <property type="entry name" value="PENTATRICOPEPTIDE REPEAT-CONTAINING PROTEIN OTP51, CHLOROPLASTIC"/>
    <property type="match status" value="1"/>
</dbReference>
<proteinExistence type="predicted"/>
<dbReference type="EMBL" id="MW995474">
    <property type="protein sequence ID" value="QWC53681.1"/>
    <property type="molecule type" value="Genomic_DNA"/>
</dbReference>
<gene>
    <name evidence="2" type="primary">mag30</name>
</gene>
<dbReference type="AlphaFoldDB" id="A0A8E8GQT6"/>
<evidence type="ECO:0000259" key="1">
    <source>
        <dbReference type="Pfam" id="PF03161"/>
    </source>
</evidence>